<dbReference type="InterPro" id="IPR029016">
    <property type="entry name" value="GAF-like_dom_sf"/>
</dbReference>
<keyword evidence="9" id="KW-1185">Reference proteome</keyword>
<feature type="region of interest" description="Disordered" evidence="6">
    <location>
        <begin position="1"/>
        <end position="94"/>
    </location>
</feature>
<name>A0ABM7LLM3_9ACTN</name>
<accession>A0ABM7LLM3</accession>
<keyword evidence="3" id="KW-0805">Transcription regulation</keyword>
<dbReference type="Pfam" id="PF03861">
    <property type="entry name" value="ANTAR"/>
    <property type="match status" value="1"/>
</dbReference>
<feature type="compositionally biased region" description="Acidic residues" evidence="6">
    <location>
        <begin position="1"/>
        <end position="10"/>
    </location>
</feature>
<evidence type="ECO:0000259" key="7">
    <source>
        <dbReference type="PROSITE" id="PS50921"/>
    </source>
</evidence>
<dbReference type="SUPFAM" id="SSF52172">
    <property type="entry name" value="CheY-like"/>
    <property type="match status" value="1"/>
</dbReference>
<feature type="coiled-coil region" evidence="5">
    <location>
        <begin position="159"/>
        <end position="186"/>
    </location>
</feature>
<feature type="region of interest" description="Disordered" evidence="6">
    <location>
        <begin position="124"/>
        <end position="147"/>
    </location>
</feature>
<dbReference type="PROSITE" id="PS50921">
    <property type="entry name" value="ANTAR"/>
    <property type="match status" value="1"/>
</dbReference>
<feature type="compositionally biased region" description="Basic and acidic residues" evidence="6">
    <location>
        <begin position="11"/>
        <end position="74"/>
    </location>
</feature>
<evidence type="ECO:0000256" key="2">
    <source>
        <dbReference type="ARBA" id="ARBA00022777"/>
    </source>
</evidence>
<evidence type="ECO:0000256" key="6">
    <source>
        <dbReference type="SAM" id="MobiDB-lite"/>
    </source>
</evidence>
<keyword evidence="2" id="KW-0418">Kinase</keyword>
<evidence type="ECO:0000256" key="5">
    <source>
        <dbReference type="SAM" id="Coils"/>
    </source>
</evidence>
<feature type="region of interest" description="Disordered" evidence="6">
    <location>
        <begin position="199"/>
        <end position="237"/>
    </location>
</feature>
<evidence type="ECO:0000256" key="4">
    <source>
        <dbReference type="ARBA" id="ARBA00023163"/>
    </source>
</evidence>
<evidence type="ECO:0000313" key="9">
    <source>
        <dbReference type="Proteomes" id="UP000676967"/>
    </source>
</evidence>
<dbReference type="Pfam" id="PF13185">
    <property type="entry name" value="GAF_2"/>
    <property type="match status" value="1"/>
</dbReference>
<feature type="domain" description="ANTAR" evidence="7">
    <location>
        <begin position="420"/>
        <end position="481"/>
    </location>
</feature>
<keyword evidence="4" id="KW-0804">Transcription</keyword>
<keyword evidence="1" id="KW-0808">Transferase</keyword>
<dbReference type="InterPro" id="IPR036388">
    <property type="entry name" value="WH-like_DNA-bd_sf"/>
</dbReference>
<dbReference type="InterPro" id="IPR011006">
    <property type="entry name" value="CheY-like_superfamily"/>
</dbReference>
<dbReference type="SMART" id="SM01012">
    <property type="entry name" value="ANTAR"/>
    <property type="match status" value="1"/>
</dbReference>
<keyword evidence="5" id="KW-0175">Coiled coil</keyword>
<dbReference type="InterPro" id="IPR005561">
    <property type="entry name" value="ANTAR"/>
</dbReference>
<reference evidence="8 9" key="1">
    <citation type="submission" date="2020-08" db="EMBL/GenBank/DDBJ databases">
        <title>Whole genome shotgun sequence of Actinoplanes ianthinogenes NBRC 13996.</title>
        <authorList>
            <person name="Komaki H."/>
            <person name="Tamura T."/>
        </authorList>
    </citation>
    <scope>NUCLEOTIDE SEQUENCE [LARGE SCALE GENOMIC DNA]</scope>
    <source>
        <strain evidence="8 9">NBRC 13996</strain>
    </source>
</reference>
<dbReference type="InterPro" id="IPR003018">
    <property type="entry name" value="GAF"/>
</dbReference>
<feature type="compositionally biased region" description="Basic and acidic residues" evidence="6">
    <location>
        <begin position="215"/>
        <end position="237"/>
    </location>
</feature>
<dbReference type="EMBL" id="AP023356">
    <property type="protein sequence ID" value="BCJ40132.1"/>
    <property type="molecule type" value="Genomic_DNA"/>
</dbReference>
<proteinExistence type="predicted"/>
<dbReference type="Proteomes" id="UP000676967">
    <property type="component" value="Chromosome"/>
</dbReference>
<evidence type="ECO:0000256" key="3">
    <source>
        <dbReference type="ARBA" id="ARBA00023015"/>
    </source>
</evidence>
<protein>
    <recommendedName>
        <fullName evidence="7">ANTAR domain-containing protein</fullName>
    </recommendedName>
</protein>
<dbReference type="Gene3D" id="3.30.450.40">
    <property type="match status" value="1"/>
</dbReference>
<organism evidence="8 9">
    <name type="scientific">Actinoplanes ianthinogenes</name>
    <dbReference type="NCBI Taxonomy" id="122358"/>
    <lineage>
        <taxon>Bacteria</taxon>
        <taxon>Bacillati</taxon>
        <taxon>Actinomycetota</taxon>
        <taxon>Actinomycetes</taxon>
        <taxon>Micromonosporales</taxon>
        <taxon>Micromonosporaceae</taxon>
        <taxon>Actinoplanes</taxon>
    </lineage>
</organism>
<feature type="compositionally biased region" description="Basic and acidic residues" evidence="6">
    <location>
        <begin position="124"/>
        <end position="135"/>
    </location>
</feature>
<sequence>MFMPETDDVNPDEHKRRADLWEAGADERERLADERERLADERESLADERDRMADRQEQALDKRASDWARHAKTDDAEEAAATRAAVRRAEDGVRRAEAELERTRQAAARVQARADLRHAYAERVETARDDEKAAEAADAEETAWRADRRDFVAAERDVHAAERDDLADARDEAAGLRERDADKRERELLDRERRLVRLTPTGQLTRLDTEPDPAEDAKKRATGARQRERAAAGRRAAAHDRVRAAAAWGPSAYGPMLLASFAPLARQLFDNDDLPGTLAQVLKFTVEAVTGCGCASVTLVHGGQVVDTVTSDADAAELDDIQFATGIGPAPEAMHGEHPVYVPDLRAAGRWPILAATAAEMGMASALCFGLSVQRPATWSALGTFTLYSAAPDAFGDEDCDFGSLLAAYLAVAVATAQRRDEVDRREAALHRGLSTRDIIGQAKGILMERERLSAGEAFDQLRRVSQRLNRKLADVAQQLAETGEIPA</sequence>
<evidence type="ECO:0000256" key="1">
    <source>
        <dbReference type="ARBA" id="ARBA00022679"/>
    </source>
</evidence>
<gene>
    <name evidence="8" type="ORF">Aiant_07890</name>
</gene>
<dbReference type="SUPFAM" id="SSF55781">
    <property type="entry name" value="GAF domain-like"/>
    <property type="match status" value="1"/>
</dbReference>
<dbReference type="Gene3D" id="1.10.10.10">
    <property type="entry name" value="Winged helix-like DNA-binding domain superfamily/Winged helix DNA-binding domain"/>
    <property type="match status" value="1"/>
</dbReference>
<evidence type="ECO:0000313" key="8">
    <source>
        <dbReference type="EMBL" id="BCJ40132.1"/>
    </source>
</evidence>